<accession>A0A1C6S9Y9</accession>
<feature type="chain" id="PRO_5008745537" description="Peptidase_C39 like family protein" evidence="2">
    <location>
        <begin position="22"/>
        <end position="318"/>
    </location>
</feature>
<keyword evidence="2" id="KW-0732">Signal</keyword>
<keyword evidence="4" id="KW-1185">Reference proteome</keyword>
<feature type="region of interest" description="Disordered" evidence="1">
    <location>
        <begin position="23"/>
        <end position="63"/>
    </location>
</feature>
<evidence type="ECO:0000256" key="1">
    <source>
        <dbReference type="SAM" id="MobiDB-lite"/>
    </source>
</evidence>
<protein>
    <recommendedName>
        <fullName evidence="5">Peptidase_C39 like family protein</fullName>
    </recommendedName>
</protein>
<sequence length="318" mass="34451">MIPTAATVTALVVLAATAVPAAATPAPPHGQPDAAHCPTSAFPQPRLAPAGDTTSRLGTHVSYPRPARAPLRALAARLRISPCDTAAGPYDLVHYRQWNNAARSGVTVREVVRWRGDDRSGGQLATQHPAGVVPITDDWWRPGDLHQLGPIGPFTRTDVLRQDLGINEPSPADLTEVLANLAHLSTWYSPRRDGRAAALKVLADLSPLTYYPRVVDRSGRPGIAVAATSNGLRALLILHPDTGHVLAYESAHLDPSGWRVQTYLLYLAHSHANRRWWEPATLPQPAPPPRPLHPRPQQHWLLTTPLPCHTTTTQGDTP</sequence>
<dbReference type="EMBL" id="FMHT01000003">
    <property type="protein sequence ID" value="SCL26273.1"/>
    <property type="molecule type" value="Genomic_DNA"/>
</dbReference>
<evidence type="ECO:0000256" key="2">
    <source>
        <dbReference type="SAM" id="SignalP"/>
    </source>
</evidence>
<name>A0A1C6S9Y9_9ACTN</name>
<dbReference type="Proteomes" id="UP000199699">
    <property type="component" value="Unassembled WGS sequence"/>
</dbReference>
<proteinExistence type="predicted"/>
<evidence type="ECO:0000313" key="3">
    <source>
        <dbReference type="EMBL" id="SCL26273.1"/>
    </source>
</evidence>
<reference evidence="3 4" key="1">
    <citation type="submission" date="2016-06" db="EMBL/GenBank/DDBJ databases">
        <authorList>
            <person name="Kjaerup R.B."/>
            <person name="Dalgaard T.S."/>
            <person name="Juul-Madsen H.R."/>
        </authorList>
    </citation>
    <scope>NUCLEOTIDE SEQUENCE [LARGE SCALE GENOMIC DNA]</scope>
    <source>
        <strain evidence="3 4">DSM 43818</strain>
    </source>
</reference>
<evidence type="ECO:0008006" key="5">
    <source>
        <dbReference type="Google" id="ProtNLM"/>
    </source>
</evidence>
<evidence type="ECO:0000313" key="4">
    <source>
        <dbReference type="Proteomes" id="UP000199699"/>
    </source>
</evidence>
<dbReference type="AlphaFoldDB" id="A0A1C6S9Y9"/>
<dbReference type="STRING" id="145857.GA0070616_3275"/>
<organism evidence="3 4">
    <name type="scientific">Micromonospora nigra</name>
    <dbReference type="NCBI Taxonomy" id="145857"/>
    <lineage>
        <taxon>Bacteria</taxon>
        <taxon>Bacillati</taxon>
        <taxon>Actinomycetota</taxon>
        <taxon>Actinomycetes</taxon>
        <taxon>Micromonosporales</taxon>
        <taxon>Micromonosporaceae</taxon>
        <taxon>Micromonospora</taxon>
    </lineage>
</organism>
<feature type="signal peptide" evidence="2">
    <location>
        <begin position="1"/>
        <end position="21"/>
    </location>
</feature>
<gene>
    <name evidence="3" type="ORF">GA0070616_3275</name>
</gene>